<dbReference type="Proteomes" id="UP001142055">
    <property type="component" value="Chromosome 2"/>
</dbReference>
<feature type="domain" description="RRM" evidence="4">
    <location>
        <begin position="11"/>
        <end position="84"/>
    </location>
</feature>
<dbReference type="EMBL" id="JAPWDV010000002">
    <property type="protein sequence ID" value="KAJ6220417.1"/>
    <property type="molecule type" value="Genomic_DNA"/>
</dbReference>
<dbReference type="Gene3D" id="3.30.70.330">
    <property type="match status" value="1"/>
</dbReference>
<comment type="caution">
    <text evidence="5">The sequence shown here is derived from an EMBL/GenBank/DDBJ whole genome shotgun (WGS) entry which is preliminary data.</text>
</comment>
<dbReference type="InterPro" id="IPR000504">
    <property type="entry name" value="RRM_dom"/>
</dbReference>
<gene>
    <name evidence="5" type="ORF">RDWZM_006229</name>
</gene>
<dbReference type="PROSITE" id="PS50102">
    <property type="entry name" value="RRM"/>
    <property type="match status" value="1"/>
</dbReference>
<sequence length="191" mass="21577">MARREPVPLDCKVYVGELGHNGTRHELEDAFGYYGPLREVWVARNPPGFAFVMFQDPRDARDAVRALDGKIICGRRVRVELSSGKSRHEKSARGYGNPGGIRDNRGYGPRNGGSPRRDSVRREPYGRSAPDRGARYENERGAYSTRHRVYSRSRSRSPSPMARGRPRTPPSRSRSHSPIVKSPRSDRYGNV</sequence>
<accession>A0A9Q0M7G4</accession>
<dbReference type="GO" id="GO:0003723">
    <property type="term" value="F:RNA binding"/>
    <property type="evidence" value="ECO:0007669"/>
    <property type="project" value="UniProtKB-UniRule"/>
</dbReference>
<evidence type="ECO:0000256" key="3">
    <source>
        <dbReference type="SAM" id="MobiDB-lite"/>
    </source>
</evidence>
<evidence type="ECO:0000313" key="6">
    <source>
        <dbReference type="Proteomes" id="UP001142055"/>
    </source>
</evidence>
<reference evidence="5" key="1">
    <citation type="submission" date="2022-12" db="EMBL/GenBank/DDBJ databases">
        <title>Genome assemblies of Blomia tropicalis.</title>
        <authorList>
            <person name="Cui Y."/>
        </authorList>
    </citation>
    <scope>NUCLEOTIDE SEQUENCE</scope>
    <source>
        <tissue evidence="5">Adult mites</tissue>
    </source>
</reference>
<proteinExistence type="predicted"/>
<keyword evidence="1 2" id="KW-0694">RNA-binding</keyword>
<evidence type="ECO:0000256" key="2">
    <source>
        <dbReference type="PROSITE-ProRule" id="PRU00176"/>
    </source>
</evidence>
<evidence type="ECO:0000256" key="1">
    <source>
        <dbReference type="ARBA" id="ARBA00022884"/>
    </source>
</evidence>
<dbReference type="Pfam" id="PF00076">
    <property type="entry name" value="RRM_1"/>
    <property type="match status" value="1"/>
</dbReference>
<dbReference type="InterPro" id="IPR050907">
    <property type="entry name" value="SRSF"/>
</dbReference>
<organism evidence="5 6">
    <name type="scientific">Blomia tropicalis</name>
    <name type="common">Mite</name>
    <dbReference type="NCBI Taxonomy" id="40697"/>
    <lineage>
        <taxon>Eukaryota</taxon>
        <taxon>Metazoa</taxon>
        <taxon>Ecdysozoa</taxon>
        <taxon>Arthropoda</taxon>
        <taxon>Chelicerata</taxon>
        <taxon>Arachnida</taxon>
        <taxon>Acari</taxon>
        <taxon>Acariformes</taxon>
        <taxon>Sarcoptiformes</taxon>
        <taxon>Astigmata</taxon>
        <taxon>Glycyphagoidea</taxon>
        <taxon>Echimyopodidae</taxon>
        <taxon>Blomia</taxon>
    </lineage>
</organism>
<dbReference type="InterPro" id="IPR035979">
    <property type="entry name" value="RBD_domain_sf"/>
</dbReference>
<protein>
    <recommendedName>
        <fullName evidence="4">RRM domain-containing protein</fullName>
    </recommendedName>
</protein>
<feature type="region of interest" description="Disordered" evidence="3">
    <location>
        <begin position="81"/>
        <end position="191"/>
    </location>
</feature>
<name>A0A9Q0M7G4_BLOTA</name>
<dbReference type="OrthoDB" id="5970at2759"/>
<feature type="compositionally biased region" description="Basic residues" evidence="3">
    <location>
        <begin position="145"/>
        <end position="155"/>
    </location>
</feature>
<dbReference type="SUPFAM" id="SSF54928">
    <property type="entry name" value="RNA-binding domain, RBD"/>
    <property type="match status" value="1"/>
</dbReference>
<feature type="compositionally biased region" description="Basic and acidic residues" evidence="3">
    <location>
        <begin position="115"/>
        <end position="140"/>
    </location>
</feature>
<dbReference type="CDD" id="cd12373">
    <property type="entry name" value="RRM_SRSF3_like"/>
    <property type="match status" value="1"/>
</dbReference>
<dbReference type="SMART" id="SM00360">
    <property type="entry name" value="RRM"/>
    <property type="match status" value="1"/>
</dbReference>
<dbReference type="FunFam" id="3.30.70.330:FF:000078">
    <property type="entry name" value="serine/arginine-rich splicing factor 7 isoform X1"/>
    <property type="match status" value="1"/>
</dbReference>
<evidence type="ECO:0000313" key="5">
    <source>
        <dbReference type="EMBL" id="KAJ6220417.1"/>
    </source>
</evidence>
<keyword evidence="6" id="KW-1185">Reference proteome</keyword>
<dbReference type="InterPro" id="IPR012677">
    <property type="entry name" value="Nucleotide-bd_a/b_plait_sf"/>
</dbReference>
<evidence type="ECO:0000259" key="4">
    <source>
        <dbReference type="PROSITE" id="PS50102"/>
    </source>
</evidence>
<dbReference type="OMA" id="WANDCKE"/>
<dbReference type="PANTHER" id="PTHR23147">
    <property type="entry name" value="SERINE/ARGININE RICH SPLICING FACTOR"/>
    <property type="match status" value="1"/>
</dbReference>
<dbReference type="AlphaFoldDB" id="A0A9Q0M7G4"/>